<proteinExistence type="predicted"/>
<dbReference type="EMBL" id="JACHXS010000003">
    <property type="protein sequence ID" value="MBB3221042.1"/>
    <property type="molecule type" value="Genomic_DNA"/>
</dbReference>
<dbReference type="PANTHER" id="PTHR48207:SF3">
    <property type="entry name" value="SUCCINATE--HYDROXYMETHYLGLUTARATE COA-TRANSFERASE"/>
    <property type="match status" value="1"/>
</dbReference>
<dbReference type="SUPFAM" id="SSF89796">
    <property type="entry name" value="CoA-transferase family III (CaiB/BaiF)"/>
    <property type="match status" value="1"/>
</dbReference>
<name>A0A4P8HPK4_9BURK</name>
<dbReference type="InterPro" id="IPR003673">
    <property type="entry name" value="CoA-Trfase_fam_III"/>
</dbReference>
<dbReference type="InterPro" id="IPR050483">
    <property type="entry name" value="CoA-transferase_III_domain"/>
</dbReference>
<sequence length="399" mass="42582">MADPINKGALAGLKVLDLSRVLAGPWAGQLLADMGADVVKVERPGSGDDTRAWGPPWLPGEDGTPTSESAYYLSANRNKRSVAIDIATADGQALVRRLAEKADVVLENFKVGGLAQYGLDYASLKVLNPRLIYCSITGFGQDGPYAQRAGYDFLIQGMGGLMSLTGLPDGEPGGGPMKVGVALTDVMTGLYAANAVLAALAYRERSGEGQYIDLALLDVQVAVLANQAANYLVGGSAPRRMGNAHPNIVPYQEFATADGYMIVAVGNDGQFRKLCEVLGRPKWGSDERYATNPQRVRYRAELVAGIHAITVTRATAEWVALMEGAGVPCGPINTLDRVFDDPQVQARGMRIDMPHPVAGTVPLVANPIRMSATPVTYDRPPPMLGEHTAEVLADWLEHR</sequence>
<keyword evidence="1 2" id="KW-0808">Transferase</keyword>
<dbReference type="InterPro" id="IPR023606">
    <property type="entry name" value="CoA-Trfase_III_dom_1_sf"/>
</dbReference>
<dbReference type="GO" id="GO:0008410">
    <property type="term" value="F:CoA-transferase activity"/>
    <property type="evidence" value="ECO:0007669"/>
    <property type="project" value="TreeGrafter"/>
</dbReference>
<evidence type="ECO:0000313" key="3">
    <source>
        <dbReference type="EMBL" id="QCP10245.1"/>
    </source>
</evidence>
<evidence type="ECO:0000256" key="1">
    <source>
        <dbReference type="ARBA" id="ARBA00022679"/>
    </source>
</evidence>
<protein>
    <submittedName>
        <fullName evidence="2 3">CoA transferase</fullName>
    </submittedName>
</protein>
<dbReference type="InterPro" id="IPR044855">
    <property type="entry name" value="CoA-Trfase_III_dom3_sf"/>
</dbReference>
<dbReference type="EMBL" id="CP040017">
    <property type="protein sequence ID" value="QCP10245.1"/>
    <property type="molecule type" value="Genomic_DNA"/>
</dbReference>
<keyword evidence="4" id="KW-1185">Reference proteome</keyword>
<dbReference type="Proteomes" id="UP000298763">
    <property type="component" value="Chromosome"/>
</dbReference>
<reference evidence="2 5" key="2">
    <citation type="submission" date="2020-08" db="EMBL/GenBank/DDBJ databases">
        <title>Genomic Encyclopedia of Type Strains, Phase III (KMG-III): the genomes of soil and plant-associated and newly described type strains.</title>
        <authorList>
            <person name="Whitman W."/>
        </authorList>
    </citation>
    <scope>NUCLEOTIDE SEQUENCE [LARGE SCALE GENOMIC DNA]</scope>
    <source>
        <strain evidence="2 5">CECT 7753</strain>
    </source>
</reference>
<reference evidence="3 4" key="1">
    <citation type="submission" date="2019-05" db="EMBL/GenBank/DDBJ databases">
        <title>Draft Genome Sequences of Six Type Strains of the Genus Massilia.</title>
        <authorList>
            <person name="Miess H."/>
            <person name="Frediansyhah A."/>
            <person name="Gross H."/>
        </authorList>
    </citation>
    <scope>NUCLEOTIDE SEQUENCE [LARGE SCALE GENOMIC DNA]</scope>
    <source>
        <strain evidence="3 4">DSMZ 26121</strain>
    </source>
</reference>
<gene>
    <name evidence="3" type="ORF">FCL38_07260</name>
    <name evidence="2" type="ORF">FHS02_001849</name>
</gene>
<dbReference type="RefSeq" id="WP_137313129.1">
    <property type="nucleotide sequence ID" value="NZ_CP040017.1"/>
</dbReference>
<dbReference type="PANTHER" id="PTHR48207">
    <property type="entry name" value="SUCCINATE--HYDROXYMETHYLGLUTARATE COA-TRANSFERASE"/>
    <property type="match status" value="1"/>
</dbReference>
<evidence type="ECO:0000313" key="2">
    <source>
        <dbReference type="EMBL" id="MBB3221042.1"/>
    </source>
</evidence>
<dbReference type="OrthoDB" id="8523055at2"/>
<organism evidence="2 5">
    <name type="scientific">Pseudoduganella umbonata</name>
    <dbReference type="NCBI Taxonomy" id="864828"/>
    <lineage>
        <taxon>Bacteria</taxon>
        <taxon>Pseudomonadati</taxon>
        <taxon>Pseudomonadota</taxon>
        <taxon>Betaproteobacteria</taxon>
        <taxon>Burkholderiales</taxon>
        <taxon>Oxalobacteraceae</taxon>
        <taxon>Telluria group</taxon>
        <taxon>Pseudoduganella</taxon>
    </lineage>
</organism>
<dbReference type="Gene3D" id="3.40.50.10540">
    <property type="entry name" value="Crotonobetainyl-coa:carnitine coa-transferase, domain 1"/>
    <property type="match status" value="1"/>
</dbReference>
<dbReference type="AlphaFoldDB" id="A0A4P8HPK4"/>
<dbReference type="Proteomes" id="UP000584325">
    <property type="component" value="Unassembled WGS sequence"/>
</dbReference>
<dbReference type="Pfam" id="PF02515">
    <property type="entry name" value="CoA_transf_3"/>
    <property type="match status" value="1"/>
</dbReference>
<accession>A0A4P8HPK4</accession>
<evidence type="ECO:0000313" key="4">
    <source>
        <dbReference type="Proteomes" id="UP000298763"/>
    </source>
</evidence>
<evidence type="ECO:0000313" key="5">
    <source>
        <dbReference type="Proteomes" id="UP000584325"/>
    </source>
</evidence>
<dbReference type="Gene3D" id="3.30.1540.10">
    <property type="entry name" value="formyl-coa transferase, domain 3"/>
    <property type="match status" value="1"/>
</dbReference>